<dbReference type="EMBL" id="JAEHNZ010000001">
    <property type="protein sequence ID" value="MBK0395117.1"/>
    <property type="molecule type" value="Genomic_DNA"/>
</dbReference>
<dbReference type="InterPro" id="IPR043461">
    <property type="entry name" value="LpxH-like"/>
</dbReference>
<comment type="caution">
    <text evidence="12">The sequence shown here is derived from an EMBL/GenBank/DDBJ whole genome shotgun (WGS) entry which is preliminary data.</text>
</comment>
<evidence type="ECO:0000256" key="5">
    <source>
        <dbReference type="ARBA" id="ARBA00022723"/>
    </source>
</evidence>
<feature type="domain" description="Calcineurin-like phosphoesterase" evidence="11">
    <location>
        <begin position="5"/>
        <end position="204"/>
    </location>
</feature>
<feature type="binding site" evidence="10">
    <location>
        <position position="202"/>
    </location>
    <ligand>
        <name>Mn(2+)</name>
        <dbReference type="ChEBI" id="CHEBI:29035"/>
        <label>1</label>
    </ligand>
</feature>
<comment type="function">
    <text evidence="10">Hydrolyzes the pyrophosphate bond of UDP-2,3-diacylglucosamine to yield 2,3-diacylglucosamine 1-phosphate (lipid X) and UMP by catalyzing the attack of water at the alpha-P atom. Involved in the biosynthesis of lipid A, a phosphorylated glycolipid that anchors the lipopolysaccharide to the outer membrane of the cell.</text>
</comment>
<evidence type="ECO:0000256" key="6">
    <source>
        <dbReference type="ARBA" id="ARBA00022801"/>
    </source>
</evidence>
<comment type="subcellular location">
    <subcellularLocation>
        <location evidence="10">Cell inner membrane</location>
        <topology evidence="10">Peripheral membrane protein</topology>
        <orientation evidence="10">Cytoplasmic side</orientation>
    </subcellularLocation>
</comment>
<keyword evidence="1 10" id="KW-1003">Cell membrane</keyword>
<evidence type="ECO:0000256" key="10">
    <source>
        <dbReference type="HAMAP-Rule" id="MF_00575"/>
    </source>
</evidence>
<evidence type="ECO:0000256" key="8">
    <source>
        <dbReference type="ARBA" id="ARBA00023136"/>
    </source>
</evidence>
<feature type="binding site" evidence="10">
    <location>
        <position position="45"/>
    </location>
    <ligand>
        <name>Mn(2+)</name>
        <dbReference type="ChEBI" id="CHEBI:29035"/>
        <label>1</label>
    </ligand>
</feature>
<dbReference type="NCBIfam" id="TIGR01854">
    <property type="entry name" value="lipid_A_lpxH"/>
    <property type="match status" value="1"/>
</dbReference>
<dbReference type="PANTHER" id="PTHR34990">
    <property type="entry name" value="UDP-2,3-DIACYLGLUCOSAMINE HYDROLASE-RELATED"/>
    <property type="match status" value="1"/>
</dbReference>
<keyword evidence="6 10" id="KW-0378">Hydrolase</keyword>
<feature type="binding site" evidence="10">
    <location>
        <position position="163"/>
    </location>
    <ligand>
        <name>substrate</name>
    </ligand>
</feature>
<evidence type="ECO:0000313" key="13">
    <source>
        <dbReference type="Proteomes" id="UP000614058"/>
    </source>
</evidence>
<keyword evidence="8 10" id="KW-0472">Membrane</keyword>
<keyword evidence="9 10" id="KW-0464">Manganese</keyword>
<comment type="catalytic activity">
    <reaction evidence="10">
        <text>UDP-2-N,3-O-bis[(3R)-3-hydroxytetradecanoyl]-alpha-D-glucosamine + H2O = 2-N,3-O-bis[(3R)-3-hydroxytetradecanoyl]-alpha-D-glucosaminyl 1-phosphate + UMP + 2 H(+)</text>
        <dbReference type="Rhea" id="RHEA:25213"/>
        <dbReference type="ChEBI" id="CHEBI:15377"/>
        <dbReference type="ChEBI" id="CHEBI:15378"/>
        <dbReference type="ChEBI" id="CHEBI:57865"/>
        <dbReference type="ChEBI" id="CHEBI:57957"/>
        <dbReference type="ChEBI" id="CHEBI:78847"/>
        <dbReference type="EC" id="3.6.1.54"/>
    </reaction>
</comment>
<gene>
    <name evidence="10" type="primary">lpxH</name>
    <name evidence="12" type="ORF">JDW22_00605</name>
</gene>
<feature type="binding site" evidence="10">
    <location>
        <position position="117"/>
    </location>
    <ligand>
        <name>Mn(2+)</name>
        <dbReference type="ChEBI" id="CHEBI:29035"/>
        <label>2</label>
    </ligand>
</feature>
<keyword evidence="3 10" id="KW-0997">Cell inner membrane</keyword>
<keyword evidence="5 10" id="KW-0479">Metal-binding</keyword>
<evidence type="ECO:0000256" key="9">
    <source>
        <dbReference type="ARBA" id="ARBA00023211"/>
    </source>
</evidence>
<comment type="cofactor">
    <cofactor evidence="10">
        <name>Mn(2+)</name>
        <dbReference type="ChEBI" id="CHEBI:29035"/>
    </cofactor>
    <text evidence="10">Binds 2 Mn(2+) ions per subunit in a binuclear metal center.</text>
</comment>
<name>A0ABS1BPB1_9NEIS</name>
<sequence length="246" mass="27796">MPAPMPILFIADLHLSDHTPGLNALFARFLRDWQGKAAALYILGDLFDAWTGDDDDSATAAQVAQQLAAFAADAPVYFIAGNRDFLLGKRYAAQCHMTLLPENQMVEYFGKTILLTHGDEMCTDDVGYLRYRKIMRNKIVQKILLSLPFRTRKNIAAKLRAASRERKRQPENYAIADVTEHGVQAALGRHPHAQIIIHGHTHRPACHRHTFRGREITRYVLQDWHDGKGGYLLLDERGVHAHGLPE</sequence>
<feature type="binding site" evidence="10">
    <location>
        <position position="200"/>
    </location>
    <ligand>
        <name>Mn(2+)</name>
        <dbReference type="ChEBI" id="CHEBI:29035"/>
        <label>2</label>
    </ligand>
</feature>
<keyword evidence="4 10" id="KW-0441">Lipid A biosynthesis</keyword>
<dbReference type="CDD" id="cd07398">
    <property type="entry name" value="MPP_YbbF-LpxH"/>
    <property type="match status" value="1"/>
</dbReference>
<dbReference type="InterPro" id="IPR029052">
    <property type="entry name" value="Metallo-depent_PP-like"/>
</dbReference>
<evidence type="ECO:0000259" key="11">
    <source>
        <dbReference type="Pfam" id="PF00149"/>
    </source>
</evidence>
<evidence type="ECO:0000256" key="1">
    <source>
        <dbReference type="ARBA" id="ARBA00022475"/>
    </source>
</evidence>
<comment type="caution">
    <text evidence="10">Lacks conserved residue(s) required for the propagation of feature annotation.</text>
</comment>
<dbReference type="GO" id="GO:0016787">
    <property type="term" value="F:hydrolase activity"/>
    <property type="evidence" value="ECO:0007669"/>
    <property type="project" value="UniProtKB-KW"/>
</dbReference>
<dbReference type="Pfam" id="PF00149">
    <property type="entry name" value="Metallophos"/>
    <property type="match status" value="1"/>
</dbReference>
<dbReference type="Proteomes" id="UP000614058">
    <property type="component" value="Unassembled WGS sequence"/>
</dbReference>
<comment type="similarity">
    <text evidence="10">Belongs to the LpxH family.</text>
</comment>
<keyword evidence="2 10" id="KW-0444">Lipid biosynthesis</keyword>
<dbReference type="Gene3D" id="3.60.21.10">
    <property type="match status" value="1"/>
</dbReference>
<feature type="binding site" evidence="10">
    <location>
        <position position="12"/>
    </location>
    <ligand>
        <name>Mn(2+)</name>
        <dbReference type="ChEBI" id="CHEBI:29035"/>
        <label>1</label>
    </ligand>
</feature>
<feature type="binding site" evidence="10">
    <location>
        <begin position="82"/>
        <end position="83"/>
    </location>
    <ligand>
        <name>substrate</name>
    </ligand>
</feature>
<feature type="binding site" evidence="10">
    <location>
        <position position="167"/>
    </location>
    <ligand>
        <name>substrate</name>
    </ligand>
</feature>
<evidence type="ECO:0000256" key="2">
    <source>
        <dbReference type="ARBA" id="ARBA00022516"/>
    </source>
</evidence>
<dbReference type="EC" id="3.6.1.54" evidence="10"/>
<feature type="binding site" evidence="10">
    <location>
        <position position="14"/>
    </location>
    <ligand>
        <name>Mn(2+)</name>
        <dbReference type="ChEBI" id="CHEBI:29035"/>
        <label>1</label>
    </ligand>
</feature>
<dbReference type="HAMAP" id="MF_00575">
    <property type="entry name" value="LpxH"/>
    <property type="match status" value="1"/>
</dbReference>
<evidence type="ECO:0000256" key="4">
    <source>
        <dbReference type="ARBA" id="ARBA00022556"/>
    </source>
</evidence>
<feature type="binding site" evidence="10">
    <location>
        <position position="82"/>
    </location>
    <ligand>
        <name>Mn(2+)</name>
        <dbReference type="ChEBI" id="CHEBI:29035"/>
        <label>2</label>
    </ligand>
</feature>
<dbReference type="InterPro" id="IPR010138">
    <property type="entry name" value="UDP-diacylglucosamine_Hdrlase"/>
</dbReference>
<comment type="pathway">
    <text evidence="10">Glycolipid biosynthesis; lipid IV(A) biosynthesis; lipid IV(A) from (3R)-3-hydroxytetradecanoyl-[acyl-carrier-protein] and UDP-N-acetyl-alpha-D-glucosamine: step 4/6.</text>
</comment>
<evidence type="ECO:0000313" key="12">
    <source>
        <dbReference type="EMBL" id="MBK0395117.1"/>
    </source>
</evidence>
<feature type="binding site" evidence="10">
    <location>
        <position position="200"/>
    </location>
    <ligand>
        <name>substrate</name>
    </ligand>
</feature>
<evidence type="ECO:0000256" key="3">
    <source>
        <dbReference type="ARBA" id="ARBA00022519"/>
    </source>
</evidence>
<dbReference type="PANTHER" id="PTHR34990:SF1">
    <property type="entry name" value="UDP-2,3-DIACYLGLUCOSAMINE HYDROLASE"/>
    <property type="match status" value="1"/>
</dbReference>
<keyword evidence="13" id="KW-1185">Reference proteome</keyword>
<feature type="binding site" evidence="10">
    <location>
        <position position="125"/>
    </location>
    <ligand>
        <name>substrate</name>
    </ligand>
</feature>
<accession>A0ABS1BPB1</accession>
<proteinExistence type="inferred from homology"/>
<organism evidence="12 13">
    <name type="scientific">Kingella bonacorsii</name>
    <dbReference type="NCBI Taxonomy" id="2796361"/>
    <lineage>
        <taxon>Bacteria</taxon>
        <taxon>Pseudomonadati</taxon>
        <taxon>Pseudomonadota</taxon>
        <taxon>Betaproteobacteria</taxon>
        <taxon>Neisseriales</taxon>
        <taxon>Neisseriaceae</taxon>
        <taxon>Kingella</taxon>
    </lineage>
</organism>
<protein>
    <recommendedName>
        <fullName evidence="10">UDP-2,3-diacylglucosamine hydrolase</fullName>
        <ecNumber evidence="10">3.6.1.54</ecNumber>
    </recommendedName>
    <alternativeName>
        <fullName evidence="10">UDP-2,3-diacylglucosamine diphosphatase</fullName>
    </alternativeName>
</protein>
<feature type="binding site" evidence="10">
    <location>
        <position position="45"/>
    </location>
    <ligand>
        <name>Mn(2+)</name>
        <dbReference type="ChEBI" id="CHEBI:29035"/>
        <label>2</label>
    </ligand>
</feature>
<dbReference type="NCBIfam" id="NF003743">
    <property type="entry name" value="PRK05340.1"/>
    <property type="match status" value="1"/>
</dbReference>
<dbReference type="InterPro" id="IPR004843">
    <property type="entry name" value="Calcineurin-like_PHP"/>
</dbReference>
<evidence type="ECO:0000256" key="7">
    <source>
        <dbReference type="ARBA" id="ARBA00023098"/>
    </source>
</evidence>
<keyword evidence="7 10" id="KW-0443">Lipid metabolism</keyword>
<reference evidence="12 13" key="1">
    <citation type="journal article" date="2021" name="Pathogens">
        <title>Isolation and Characterization of Kingella bonacorsii sp. nov., A Novel Kingella Species Detected in a Stable Periodontitis Subject.</title>
        <authorList>
            <person name="Antezack A."/>
            <person name="Boxberger M."/>
            <person name="Rolland C."/>
            <person name="Monnet-Corti V."/>
            <person name="La Scola B."/>
        </authorList>
    </citation>
    <scope>NUCLEOTIDE SEQUENCE [LARGE SCALE GENOMIC DNA]</scope>
    <source>
        <strain evidence="12 13">Marseille-Q4569</strain>
    </source>
</reference>
<dbReference type="SUPFAM" id="SSF56300">
    <property type="entry name" value="Metallo-dependent phosphatases"/>
    <property type="match status" value="1"/>
</dbReference>